<sequence length="205" mass="24518">MSKIKSIIFDFGDVFINLDKDGAMTNALQLFQMEYFEDDILLTNIAYETGQITTIEFIDFYNNKFKNLDEKKIVEAWNYILRDFPEYRLKFLKDLKEKKDFSLILLSNTNELHIESVKNNVPFYEEFKACFNGFYLSHEIKKRKPNKDIFEFVLNEHNLIPKECLFIDDTYENTKSASQMGLHVWNIDERTEDVIHLFDIKKDLF</sequence>
<dbReference type="InterPro" id="IPR036412">
    <property type="entry name" value="HAD-like_sf"/>
</dbReference>
<dbReference type="PANTHER" id="PTHR43611:SF3">
    <property type="entry name" value="FLAVIN MONONUCLEOTIDE HYDROLASE 1, CHLOROPLATIC"/>
    <property type="match status" value="1"/>
</dbReference>
<keyword evidence="1" id="KW-0378">Hydrolase</keyword>
<dbReference type="SFLD" id="SFLDS00003">
    <property type="entry name" value="Haloacid_Dehalogenase"/>
    <property type="match status" value="1"/>
</dbReference>
<gene>
    <name evidence="1" type="ORF">J4050_11325</name>
</gene>
<dbReference type="Proteomes" id="UP000676776">
    <property type="component" value="Unassembled WGS sequence"/>
</dbReference>
<keyword evidence="2" id="KW-1185">Reference proteome</keyword>
<name>A0ABS3T3N2_9FLAO</name>
<dbReference type="PANTHER" id="PTHR43611">
    <property type="entry name" value="ALPHA-D-GLUCOSE 1-PHOSPHATE PHOSPHATASE"/>
    <property type="match status" value="1"/>
</dbReference>
<protein>
    <submittedName>
        <fullName evidence="1">HAD-IA family hydrolase</fullName>
    </submittedName>
</protein>
<accession>A0ABS3T3N2</accession>
<dbReference type="GO" id="GO:0016787">
    <property type="term" value="F:hydrolase activity"/>
    <property type="evidence" value="ECO:0007669"/>
    <property type="project" value="UniProtKB-KW"/>
</dbReference>
<dbReference type="SFLD" id="SFLDG01129">
    <property type="entry name" value="C1.5:_HAD__Beta-PGM__Phosphata"/>
    <property type="match status" value="1"/>
</dbReference>
<evidence type="ECO:0000313" key="2">
    <source>
        <dbReference type="Proteomes" id="UP000676776"/>
    </source>
</evidence>
<evidence type="ECO:0000313" key="1">
    <source>
        <dbReference type="EMBL" id="MBO3117342.1"/>
    </source>
</evidence>
<comment type="caution">
    <text evidence="1">The sequence shown here is derived from an EMBL/GenBank/DDBJ whole genome shotgun (WGS) entry which is preliminary data.</text>
</comment>
<dbReference type="RefSeq" id="WP_208154701.1">
    <property type="nucleotide sequence ID" value="NZ_JAGEVF010000009.1"/>
</dbReference>
<dbReference type="InterPro" id="IPR023198">
    <property type="entry name" value="PGP-like_dom2"/>
</dbReference>
<dbReference type="InterPro" id="IPR023214">
    <property type="entry name" value="HAD_sf"/>
</dbReference>
<dbReference type="NCBIfam" id="TIGR01509">
    <property type="entry name" value="HAD-SF-IA-v3"/>
    <property type="match status" value="1"/>
</dbReference>
<dbReference type="Pfam" id="PF00702">
    <property type="entry name" value="Hydrolase"/>
    <property type="match status" value="1"/>
</dbReference>
<proteinExistence type="predicted"/>
<dbReference type="InterPro" id="IPR006439">
    <property type="entry name" value="HAD-SF_hydro_IA"/>
</dbReference>
<organism evidence="1 2">
    <name type="scientific">Winogradskyella pelagia</name>
    <dbReference type="NCBI Taxonomy" id="2819984"/>
    <lineage>
        <taxon>Bacteria</taxon>
        <taxon>Pseudomonadati</taxon>
        <taxon>Bacteroidota</taxon>
        <taxon>Flavobacteriia</taxon>
        <taxon>Flavobacteriales</taxon>
        <taxon>Flavobacteriaceae</taxon>
        <taxon>Winogradskyella</taxon>
    </lineage>
</organism>
<dbReference type="SUPFAM" id="SSF56784">
    <property type="entry name" value="HAD-like"/>
    <property type="match status" value="1"/>
</dbReference>
<dbReference type="Gene3D" id="3.40.50.1000">
    <property type="entry name" value="HAD superfamily/HAD-like"/>
    <property type="match status" value="1"/>
</dbReference>
<reference evidence="1 2" key="1">
    <citation type="submission" date="2021-03" db="EMBL/GenBank/DDBJ databases">
        <title>Winogradskyella sp. nov., isolated from costal sediment.</title>
        <authorList>
            <person name="Gao C."/>
        </authorList>
    </citation>
    <scope>NUCLEOTIDE SEQUENCE [LARGE SCALE GENOMIC DNA]</scope>
    <source>
        <strain evidence="1 2">DF17</strain>
    </source>
</reference>
<dbReference type="Gene3D" id="1.10.150.240">
    <property type="entry name" value="Putative phosphatase, domain 2"/>
    <property type="match status" value="1"/>
</dbReference>
<dbReference type="EMBL" id="JAGEVF010000009">
    <property type="protein sequence ID" value="MBO3117342.1"/>
    <property type="molecule type" value="Genomic_DNA"/>
</dbReference>
<dbReference type="PRINTS" id="PR00413">
    <property type="entry name" value="HADHALOGNASE"/>
</dbReference>